<dbReference type="Proteomes" id="UP000324832">
    <property type="component" value="Unassembled WGS sequence"/>
</dbReference>
<dbReference type="EMBL" id="FZQP02002225">
    <property type="protein sequence ID" value="VVC95083.1"/>
    <property type="molecule type" value="Genomic_DNA"/>
</dbReference>
<feature type="compositionally biased region" description="Low complexity" evidence="1">
    <location>
        <begin position="14"/>
        <end position="24"/>
    </location>
</feature>
<feature type="region of interest" description="Disordered" evidence="1">
    <location>
        <begin position="1"/>
        <end position="24"/>
    </location>
</feature>
<protein>
    <submittedName>
        <fullName evidence="2">Uncharacterized protein</fullName>
    </submittedName>
</protein>
<keyword evidence="3" id="KW-1185">Reference proteome</keyword>
<name>A0A5E4QCB0_9NEOP</name>
<sequence>MARGTPEREVGESPPATEPRTAAPRWRRLRHCRNNHTLDLFFSRQISVSLETSQALSREDVHHPAFEVSVNHAIIAVSSRLCVDLLKASILHYAASIAITEC</sequence>
<dbReference type="AlphaFoldDB" id="A0A5E4QCB0"/>
<evidence type="ECO:0000313" key="2">
    <source>
        <dbReference type="EMBL" id="VVC95083.1"/>
    </source>
</evidence>
<proteinExistence type="predicted"/>
<accession>A0A5E4QCB0</accession>
<reference evidence="2 3" key="1">
    <citation type="submission" date="2017-07" db="EMBL/GenBank/DDBJ databases">
        <authorList>
            <person name="Talla V."/>
            <person name="Backstrom N."/>
        </authorList>
    </citation>
    <scope>NUCLEOTIDE SEQUENCE [LARGE SCALE GENOMIC DNA]</scope>
</reference>
<organism evidence="2 3">
    <name type="scientific">Leptidea sinapis</name>
    <dbReference type="NCBI Taxonomy" id="189913"/>
    <lineage>
        <taxon>Eukaryota</taxon>
        <taxon>Metazoa</taxon>
        <taxon>Ecdysozoa</taxon>
        <taxon>Arthropoda</taxon>
        <taxon>Hexapoda</taxon>
        <taxon>Insecta</taxon>
        <taxon>Pterygota</taxon>
        <taxon>Neoptera</taxon>
        <taxon>Endopterygota</taxon>
        <taxon>Lepidoptera</taxon>
        <taxon>Glossata</taxon>
        <taxon>Ditrysia</taxon>
        <taxon>Papilionoidea</taxon>
        <taxon>Pieridae</taxon>
        <taxon>Dismorphiinae</taxon>
        <taxon>Leptidea</taxon>
    </lineage>
</organism>
<gene>
    <name evidence="2" type="ORF">LSINAPIS_LOCUS6880</name>
</gene>
<evidence type="ECO:0000256" key="1">
    <source>
        <dbReference type="SAM" id="MobiDB-lite"/>
    </source>
</evidence>
<evidence type="ECO:0000313" key="3">
    <source>
        <dbReference type="Proteomes" id="UP000324832"/>
    </source>
</evidence>
<feature type="compositionally biased region" description="Basic and acidic residues" evidence="1">
    <location>
        <begin position="1"/>
        <end position="11"/>
    </location>
</feature>